<keyword evidence="2" id="KW-1185">Reference proteome</keyword>
<name>A0AAF0ZMV6_SOLVR</name>
<dbReference type="EMBL" id="CP133619">
    <property type="protein sequence ID" value="WMV43428.1"/>
    <property type="molecule type" value="Genomic_DNA"/>
</dbReference>
<dbReference type="InterPro" id="IPR050951">
    <property type="entry name" value="Retrovirus_Pol_polyprotein"/>
</dbReference>
<dbReference type="Proteomes" id="UP001234989">
    <property type="component" value="Chromosome 8"/>
</dbReference>
<dbReference type="SUPFAM" id="SSF56672">
    <property type="entry name" value="DNA/RNA polymerases"/>
    <property type="match status" value="1"/>
</dbReference>
<dbReference type="PANTHER" id="PTHR37984">
    <property type="entry name" value="PROTEIN CBG26694"/>
    <property type="match status" value="1"/>
</dbReference>
<evidence type="ECO:0000313" key="1">
    <source>
        <dbReference type="EMBL" id="WMV43428.1"/>
    </source>
</evidence>
<proteinExistence type="predicted"/>
<dbReference type="PANTHER" id="PTHR37984:SF5">
    <property type="entry name" value="PROTEIN NYNRIN-LIKE"/>
    <property type="match status" value="1"/>
</dbReference>
<dbReference type="Gene3D" id="3.30.70.270">
    <property type="match status" value="2"/>
</dbReference>
<dbReference type="InterPro" id="IPR043128">
    <property type="entry name" value="Rev_trsase/Diguanyl_cyclase"/>
</dbReference>
<evidence type="ECO:0000313" key="2">
    <source>
        <dbReference type="Proteomes" id="UP001234989"/>
    </source>
</evidence>
<reference evidence="1" key="1">
    <citation type="submission" date="2023-08" db="EMBL/GenBank/DDBJ databases">
        <title>A de novo genome assembly of Solanum verrucosum Schlechtendal, a Mexican diploid species geographically isolated from the other diploid A-genome species in potato relatives.</title>
        <authorList>
            <person name="Hosaka K."/>
        </authorList>
    </citation>
    <scope>NUCLEOTIDE SEQUENCE</scope>
    <source>
        <tissue evidence="1">Young leaves</tissue>
    </source>
</reference>
<accession>A0AAF0ZMV6</accession>
<evidence type="ECO:0008006" key="3">
    <source>
        <dbReference type="Google" id="ProtNLM"/>
    </source>
</evidence>
<gene>
    <name evidence="1" type="ORF">MTR67_036813</name>
</gene>
<dbReference type="AlphaFoldDB" id="A0AAF0ZMV6"/>
<protein>
    <recommendedName>
        <fullName evidence="3">Reverse transcriptase domain-containing protein</fullName>
    </recommendedName>
</protein>
<dbReference type="InterPro" id="IPR043502">
    <property type="entry name" value="DNA/RNA_pol_sf"/>
</dbReference>
<organism evidence="1 2">
    <name type="scientific">Solanum verrucosum</name>
    <dbReference type="NCBI Taxonomy" id="315347"/>
    <lineage>
        <taxon>Eukaryota</taxon>
        <taxon>Viridiplantae</taxon>
        <taxon>Streptophyta</taxon>
        <taxon>Embryophyta</taxon>
        <taxon>Tracheophyta</taxon>
        <taxon>Spermatophyta</taxon>
        <taxon>Magnoliopsida</taxon>
        <taxon>eudicotyledons</taxon>
        <taxon>Gunneridae</taxon>
        <taxon>Pentapetalae</taxon>
        <taxon>asterids</taxon>
        <taxon>lamiids</taxon>
        <taxon>Solanales</taxon>
        <taxon>Solanaceae</taxon>
        <taxon>Solanoideae</taxon>
        <taxon>Solaneae</taxon>
        <taxon>Solanum</taxon>
    </lineage>
</organism>
<sequence length="160" mass="18143">MDHLRIVLQILKDHQLYAKFSKCEFWLKSIAFLGHIVSNMGIEVDLNKTEAVKGWPRPLTPTNIRSFLGLDGYYRRFVEVFSSIASSLTTLTQKKARFEVCPHATWESNRICFKKTQGKPYSHLAADTSKKNIKSSAGITPVALARDGSWSIWPPSRMGK</sequence>